<evidence type="ECO:0000313" key="2">
    <source>
        <dbReference type="EMBL" id="KKL52677.1"/>
    </source>
</evidence>
<dbReference type="AlphaFoldDB" id="A0A0F9FNQ8"/>
<dbReference type="EMBL" id="LAZR01031809">
    <property type="protein sequence ID" value="KKL52677.1"/>
    <property type="molecule type" value="Genomic_DNA"/>
</dbReference>
<feature type="region of interest" description="Disordered" evidence="1">
    <location>
        <begin position="38"/>
        <end position="70"/>
    </location>
</feature>
<reference evidence="2" key="1">
    <citation type="journal article" date="2015" name="Nature">
        <title>Complex archaea that bridge the gap between prokaryotes and eukaryotes.</title>
        <authorList>
            <person name="Spang A."/>
            <person name="Saw J.H."/>
            <person name="Jorgensen S.L."/>
            <person name="Zaremba-Niedzwiedzka K."/>
            <person name="Martijn J."/>
            <person name="Lind A.E."/>
            <person name="van Eijk R."/>
            <person name="Schleper C."/>
            <person name="Guy L."/>
            <person name="Ettema T.J."/>
        </authorList>
    </citation>
    <scope>NUCLEOTIDE SEQUENCE</scope>
</reference>
<accession>A0A0F9FNQ8</accession>
<protein>
    <submittedName>
        <fullName evidence="2">Uncharacterized protein</fullName>
    </submittedName>
</protein>
<name>A0A0F9FNQ8_9ZZZZ</name>
<comment type="caution">
    <text evidence="2">The sequence shown here is derived from an EMBL/GenBank/DDBJ whole genome shotgun (WGS) entry which is preliminary data.</text>
</comment>
<sequence length="70" mass="7795">MTDLTKKCWSCGSKNVKPVDTWFQCDDCGATHCPQTKPGHPSMTEVDLETGRAPQAGRSTRYRPYGLKGY</sequence>
<gene>
    <name evidence="2" type="ORF">LCGC14_2283090</name>
</gene>
<evidence type="ECO:0000256" key="1">
    <source>
        <dbReference type="SAM" id="MobiDB-lite"/>
    </source>
</evidence>
<proteinExistence type="predicted"/>
<organism evidence="2">
    <name type="scientific">marine sediment metagenome</name>
    <dbReference type="NCBI Taxonomy" id="412755"/>
    <lineage>
        <taxon>unclassified sequences</taxon>
        <taxon>metagenomes</taxon>
        <taxon>ecological metagenomes</taxon>
    </lineage>
</organism>